<dbReference type="EMBL" id="CAJHUB010000757">
    <property type="protein sequence ID" value="CAD7684441.1"/>
    <property type="molecule type" value="Genomic_DNA"/>
</dbReference>
<sequence>MVRGVSDKNLNYPEQKVMTAEQVKAGLIRGRQVWQKQFDVNILVSRHAHKCEAFENPSATNIIPSFVLLDIQASAVGTYVYELIGDDIKVKGIEYQKILKPGLSCCFLSFFYSH</sequence>
<dbReference type="AlphaFoldDB" id="A0A811Z6J3"/>
<name>A0A811Z6J3_NYCPR</name>
<gene>
    <name evidence="1" type="ORF">NYPRO_LOCUS17234</name>
</gene>
<dbReference type="Proteomes" id="UP000645828">
    <property type="component" value="Unassembled WGS sequence"/>
</dbReference>
<comment type="caution">
    <text evidence="1">The sequence shown here is derived from an EMBL/GenBank/DDBJ whole genome shotgun (WGS) entry which is preliminary data.</text>
</comment>
<protein>
    <submittedName>
        <fullName evidence="1">(raccoon dog) hypothetical protein</fullName>
    </submittedName>
</protein>
<keyword evidence="2" id="KW-1185">Reference proteome</keyword>
<dbReference type="Gene3D" id="3.60.21.10">
    <property type="match status" value="1"/>
</dbReference>
<proteinExistence type="predicted"/>
<evidence type="ECO:0000313" key="1">
    <source>
        <dbReference type="EMBL" id="CAD7684441.1"/>
    </source>
</evidence>
<dbReference type="InterPro" id="IPR029052">
    <property type="entry name" value="Metallo-depent_PP-like"/>
</dbReference>
<dbReference type="InterPro" id="IPR000979">
    <property type="entry name" value="Phosphodiesterase_MJ0936/Vps29"/>
</dbReference>
<organism evidence="1 2">
    <name type="scientific">Nyctereutes procyonoides</name>
    <name type="common">Raccoon dog</name>
    <name type="synonym">Canis procyonoides</name>
    <dbReference type="NCBI Taxonomy" id="34880"/>
    <lineage>
        <taxon>Eukaryota</taxon>
        <taxon>Metazoa</taxon>
        <taxon>Chordata</taxon>
        <taxon>Craniata</taxon>
        <taxon>Vertebrata</taxon>
        <taxon>Euteleostomi</taxon>
        <taxon>Mammalia</taxon>
        <taxon>Eutheria</taxon>
        <taxon>Laurasiatheria</taxon>
        <taxon>Carnivora</taxon>
        <taxon>Caniformia</taxon>
        <taxon>Canidae</taxon>
        <taxon>Nyctereutes</taxon>
    </lineage>
</organism>
<evidence type="ECO:0000313" key="2">
    <source>
        <dbReference type="Proteomes" id="UP000645828"/>
    </source>
</evidence>
<dbReference type="PANTHER" id="PTHR11124">
    <property type="entry name" value="VACUOLAR SORTING PROTEIN VPS29"/>
    <property type="match status" value="1"/>
</dbReference>
<accession>A0A811Z6J3</accession>
<reference evidence="1" key="1">
    <citation type="submission" date="2020-12" db="EMBL/GenBank/DDBJ databases">
        <authorList>
            <consortium name="Molecular Ecology Group"/>
        </authorList>
    </citation>
    <scope>NUCLEOTIDE SEQUENCE</scope>
    <source>
        <strain evidence="1">TBG_1078</strain>
    </source>
</reference>